<gene>
    <name evidence="1" type="ORF">HNR21_000462</name>
</gene>
<organism evidence="1 2">
    <name type="scientific">Thermomonospora cellulosilytica</name>
    <dbReference type="NCBI Taxonomy" id="1411118"/>
    <lineage>
        <taxon>Bacteria</taxon>
        <taxon>Bacillati</taxon>
        <taxon>Actinomycetota</taxon>
        <taxon>Actinomycetes</taxon>
        <taxon>Streptosporangiales</taxon>
        <taxon>Thermomonosporaceae</taxon>
        <taxon>Thermomonospora</taxon>
    </lineage>
</organism>
<dbReference type="AlphaFoldDB" id="A0A7W3MTF8"/>
<protein>
    <submittedName>
        <fullName evidence="1">Uncharacterized protein</fullName>
    </submittedName>
</protein>
<evidence type="ECO:0000313" key="2">
    <source>
        <dbReference type="Proteomes" id="UP000539313"/>
    </source>
</evidence>
<reference evidence="1 2" key="1">
    <citation type="submission" date="2020-08" db="EMBL/GenBank/DDBJ databases">
        <title>Sequencing the genomes of 1000 actinobacteria strains.</title>
        <authorList>
            <person name="Klenk H.-P."/>
        </authorList>
    </citation>
    <scope>NUCLEOTIDE SEQUENCE [LARGE SCALE GENOMIC DNA]</scope>
    <source>
        <strain evidence="1 2">DSM 45823</strain>
    </source>
</reference>
<evidence type="ECO:0000313" key="1">
    <source>
        <dbReference type="EMBL" id="MBA9001580.1"/>
    </source>
</evidence>
<keyword evidence="2" id="KW-1185">Reference proteome</keyword>
<proteinExistence type="predicted"/>
<dbReference type="RefSeq" id="WP_182703835.1">
    <property type="nucleotide sequence ID" value="NZ_JACJII010000001.1"/>
</dbReference>
<comment type="caution">
    <text evidence="1">The sequence shown here is derived from an EMBL/GenBank/DDBJ whole genome shotgun (WGS) entry which is preliminary data.</text>
</comment>
<accession>A0A7W3MTF8</accession>
<dbReference type="Proteomes" id="UP000539313">
    <property type="component" value="Unassembled WGS sequence"/>
</dbReference>
<name>A0A7W3MTF8_9ACTN</name>
<sequence length="173" mass="18950">MSDADLPRLLLLSGDRIIDSAGEETARIVRPRWSLRTMFSRTQEEVRLVRPDGTTWLSLPQQTEQDIHSLWVKNADGDRLATVERRGGRGLTGSTLDVADASGRAMGTIAAGNAHQSFEARDLLGDRLATASLAAHTWTLRLRREMPGAWEAAFLAVVVAAEEIQAMAPENFA</sequence>
<dbReference type="EMBL" id="JACJII010000001">
    <property type="protein sequence ID" value="MBA9001580.1"/>
    <property type="molecule type" value="Genomic_DNA"/>
</dbReference>